<accession>A0A1Y5S8T8</accession>
<dbReference type="Proteomes" id="UP000193409">
    <property type="component" value="Unassembled WGS sequence"/>
</dbReference>
<dbReference type="EMBL" id="FWFQ01000009">
    <property type="protein sequence ID" value="SLN35049.1"/>
    <property type="molecule type" value="Genomic_DNA"/>
</dbReference>
<name>A0A1Y5S8T8_9RHOB</name>
<evidence type="ECO:0000313" key="3">
    <source>
        <dbReference type="Proteomes" id="UP000193409"/>
    </source>
</evidence>
<feature type="signal peptide" evidence="1">
    <location>
        <begin position="1"/>
        <end position="22"/>
    </location>
</feature>
<evidence type="ECO:0000313" key="2">
    <source>
        <dbReference type="EMBL" id="SLN35049.1"/>
    </source>
</evidence>
<sequence length="75" mass="7729">MTVFRKSALALAIALAPVAAQAQFVGMGATLSATAQISPSLEKSCFDNPPCPGQQVDTTRADTAVLIQPATPDKK</sequence>
<keyword evidence="1" id="KW-0732">Signal</keyword>
<keyword evidence="3" id="KW-1185">Reference proteome</keyword>
<gene>
    <name evidence="2" type="ORF">PSA7680_01663</name>
</gene>
<reference evidence="2 3" key="1">
    <citation type="submission" date="2017-03" db="EMBL/GenBank/DDBJ databases">
        <authorList>
            <person name="Afonso C.L."/>
            <person name="Miller P.J."/>
            <person name="Scott M.A."/>
            <person name="Spackman E."/>
            <person name="Goraichik I."/>
            <person name="Dimitrov K.M."/>
            <person name="Suarez D.L."/>
            <person name="Swayne D.E."/>
        </authorList>
    </citation>
    <scope>NUCLEOTIDE SEQUENCE [LARGE SCALE GENOMIC DNA]</scope>
    <source>
        <strain evidence="2 3">CECT 7680</strain>
    </source>
</reference>
<dbReference type="RefSeq" id="WP_085868234.1">
    <property type="nucleotide sequence ID" value="NZ_FWFQ01000009.1"/>
</dbReference>
<protein>
    <submittedName>
        <fullName evidence="2">Uncharacterized protein</fullName>
    </submittedName>
</protein>
<organism evidence="2 3">
    <name type="scientific">Pseudoruegeria aquimaris</name>
    <dbReference type="NCBI Taxonomy" id="393663"/>
    <lineage>
        <taxon>Bacteria</taxon>
        <taxon>Pseudomonadati</taxon>
        <taxon>Pseudomonadota</taxon>
        <taxon>Alphaproteobacteria</taxon>
        <taxon>Rhodobacterales</taxon>
        <taxon>Roseobacteraceae</taxon>
        <taxon>Pseudoruegeria</taxon>
    </lineage>
</organism>
<feature type="chain" id="PRO_5012983660" evidence="1">
    <location>
        <begin position="23"/>
        <end position="75"/>
    </location>
</feature>
<dbReference type="AlphaFoldDB" id="A0A1Y5S8T8"/>
<evidence type="ECO:0000256" key="1">
    <source>
        <dbReference type="SAM" id="SignalP"/>
    </source>
</evidence>
<proteinExistence type="predicted"/>